<accession>A0A6J4N0E1</accession>
<protein>
    <submittedName>
        <fullName evidence="2">Transposase</fullName>
    </submittedName>
</protein>
<evidence type="ECO:0000259" key="1">
    <source>
        <dbReference type="PROSITE" id="PS50994"/>
    </source>
</evidence>
<gene>
    <name evidence="2" type="ORF">AVDCRST_MAG93-8676</name>
</gene>
<evidence type="ECO:0000313" key="2">
    <source>
        <dbReference type="EMBL" id="CAA9374208.1"/>
    </source>
</evidence>
<dbReference type="PANTHER" id="PTHR46889:SF4">
    <property type="entry name" value="TRANSPOSASE INSO FOR INSERTION SEQUENCE ELEMENT IS911B-RELATED"/>
    <property type="match status" value="1"/>
</dbReference>
<dbReference type="EMBL" id="CADCTR010002917">
    <property type="protein sequence ID" value="CAA9374208.1"/>
    <property type="molecule type" value="Genomic_DNA"/>
</dbReference>
<dbReference type="SUPFAM" id="SSF53098">
    <property type="entry name" value="Ribonuclease H-like"/>
    <property type="match status" value="1"/>
</dbReference>
<proteinExistence type="predicted"/>
<feature type="domain" description="Integrase catalytic" evidence="1">
    <location>
        <begin position="63"/>
        <end position="228"/>
    </location>
</feature>
<dbReference type="InterPro" id="IPR001584">
    <property type="entry name" value="Integrase_cat-core"/>
</dbReference>
<name>A0A6J4N0E1_9CHLR</name>
<dbReference type="Pfam" id="PF00665">
    <property type="entry name" value="rve"/>
    <property type="match status" value="1"/>
</dbReference>
<dbReference type="InterPro" id="IPR036397">
    <property type="entry name" value="RNaseH_sf"/>
</dbReference>
<organism evidence="2">
    <name type="scientific">uncultured Chloroflexia bacterium</name>
    <dbReference type="NCBI Taxonomy" id="1672391"/>
    <lineage>
        <taxon>Bacteria</taxon>
        <taxon>Bacillati</taxon>
        <taxon>Chloroflexota</taxon>
        <taxon>Chloroflexia</taxon>
        <taxon>environmental samples</taxon>
    </lineage>
</organism>
<dbReference type="GO" id="GO:0003676">
    <property type="term" value="F:nucleic acid binding"/>
    <property type="evidence" value="ECO:0007669"/>
    <property type="project" value="InterPro"/>
</dbReference>
<dbReference type="Gene3D" id="3.30.420.10">
    <property type="entry name" value="Ribonuclease H-like superfamily/Ribonuclease H"/>
    <property type="match status" value="1"/>
</dbReference>
<dbReference type="GO" id="GO:0015074">
    <property type="term" value="P:DNA integration"/>
    <property type="evidence" value="ECO:0007669"/>
    <property type="project" value="InterPro"/>
</dbReference>
<dbReference type="InterPro" id="IPR050900">
    <property type="entry name" value="Transposase_IS3/IS150/IS904"/>
</dbReference>
<dbReference type="InterPro" id="IPR012337">
    <property type="entry name" value="RNaseH-like_sf"/>
</dbReference>
<reference evidence="2" key="1">
    <citation type="submission" date="2020-02" db="EMBL/GenBank/DDBJ databases">
        <authorList>
            <person name="Meier V. D."/>
        </authorList>
    </citation>
    <scope>NUCLEOTIDE SEQUENCE</scope>
    <source>
        <strain evidence="2">AVDCRST_MAG93</strain>
    </source>
</reference>
<dbReference type="PANTHER" id="PTHR46889">
    <property type="entry name" value="TRANSPOSASE INSF FOR INSERTION SEQUENCE IS3B-RELATED"/>
    <property type="match status" value="1"/>
</dbReference>
<dbReference type="PROSITE" id="PS50994">
    <property type="entry name" value="INTEGRASE"/>
    <property type="match status" value="1"/>
</dbReference>
<dbReference type="AlphaFoldDB" id="A0A6J4N0E1"/>
<sequence length="284" mass="32263">MRDVLNSERFQDATPRQVYATLLDEGTYLCSWRTMYRILTNHAEVRERRDQLRHPAYTKPELLATGPNQLWSWDITKLKGPVAWTYYYAYVILDVYSRCIVGWMVMERESAQLAEELIAESCAKEGIVPETLTLHADRGSAMTSKTVAMLLADLGVTKTHSRPHVSNDNPYSEAQFKTLKYRPSFPEQFGSLADARGWMRTFVTWYNEEHRHSGIALLTPAMVHGGQAAEVLEARHEVMQLAYAAHPERFVHGKPAMPTLPEAVWINPPVATIAQETNTLADTL</sequence>